<dbReference type="AlphaFoldDB" id="A0A9C6X9E8"/>
<reference evidence="2" key="1">
    <citation type="submission" date="2025-08" db="UniProtKB">
        <authorList>
            <consortium name="RefSeq"/>
        </authorList>
    </citation>
    <scope>IDENTIFICATION</scope>
    <source>
        <tissue evidence="2">Whole organism</tissue>
    </source>
</reference>
<gene>
    <name evidence="2" type="primary">LOC127751691</name>
</gene>
<protein>
    <submittedName>
        <fullName evidence="2">Uncharacterized protein LOC127751691</fullName>
    </submittedName>
</protein>
<dbReference type="Gene3D" id="3.80.10.10">
    <property type="entry name" value="Ribonuclease Inhibitor"/>
    <property type="match status" value="1"/>
</dbReference>
<sequence length="226" mass="25165">MSKYKADHPRDPAFTLTIVSLAAFSYVDLAALICSQLKHFLRAPGQLERLELLRYHLPSINLGAGGLTSLQCLVLGDCYYDSLLEELAGLPRLRSLIIFRCALPEVFREITPAVIPALEVVVVSDYDEPCNTSPCVCYDYDDRTGTACTRVPRLISELQGLVRRAPARLHAIYGYETMFFRHPVSETAGCPLCREASVEAVAVMHEEYMGQRTHIKLDGSVQCVKV</sequence>
<proteinExistence type="predicted"/>
<evidence type="ECO:0000313" key="2">
    <source>
        <dbReference type="RefSeq" id="XP_052131614.1"/>
    </source>
</evidence>
<name>A0A9C6X9E8_FRAOC</name>
<dbReference type="SUPFAM" id="SSF52047">
    <property type="entry name" value="RNI-like"/>
    <property type="match status" value="1"/>
</dbReference>
<accession>A0A9C6X9E8</accession>
<dbReference type="Proteomes" id="UP000504606">
    <property type="component" value="Unplaced"/>
</dbReference>
<dbReference type="GeneID" id="127751691"/>
<organism evidence="1 2">
    <name type="scientific">Frankliniella occidentalis</name>
    <name type="common">Western flower thrips</name>
    <name type="synonym">Euthrips occidentalis</name>
    <dbReference type="NCBI Taxonomy" id="133901"/>
    <lineage>
        <taxon>Eukaryota</taxon>
        <taxon>Metazoa</taxon>
        <taxon>Ecdysozoa</taxon>
        <taxon>Arthropoda</taxon>
        <taxon>Hexapoda</taxon>
        <taxon>Insecta</taxon>
        <taxon>Pterygota</taxon>
        <taxon>Neoptera</taxon>
        <taxon>Paraneoptera</taxon>
        <taxon>Thysanoptera</taxon>
        <taxon>Terebrantia</taxon>
        <taxon>Thripoidea</taxon>
        <taxon>Thripidae</taxon>
        <taxon>Frankliniella</taxon>
    </lineage>
</organism>
<dbReference type="RefSeq" id="XP_052131614.1">
    <property type="nucleotide sequence ID" value="XM_052275654.1"/>
</dbReference>
<dbReference type="KEGG" id="foc:127751691"/>
<evidence type="ECO:0000313" key="1">
    <source>
        <dbReference type="Proteomes" id="UP000504606"/>
    </source>
</evidence>
<keyword evidence="1" id="KW-1185">Reference proteome</keyword>
<dbReference type="InterPro" id="IPR032675">
    <property type="entry name" value="LRR_dom_sf"/>
</dbReference>